<dbReference type="SUPFAM" id="SSF55781">
    <property type="entry name" value="GAF domain-like"/>
    <property type="match status" value="1"/>
</dbReference>
<feature type="domain" description="PAS" evidence="10">
    <location>
        <begin position="29"/>
        <end position="95"/>
    </location>
</feature>
<dbReference type="InterPro" id="IPR035965">
    <property type="entry name" value="PAS-like_dom_sf"/>
</dbReference>
<dbReference type="InterPro" id="IPR003594">
    <property type="entry name" value="HATPase_dom"/>
</dbReference>
<dbReference type="PRINTS" id="PR00344">
    <property type="entry name" value="BCTRLSENSOR"/>
</dbReference>
<keyword evidence="4" id="KW-0808">Transferase</keyword>
<evidence type="ECO:0000256" key="5">
    <source>
        <dbReference type="ARBA" id="ARBA00022777"/>
    </source>
</evidence>
<dbReference type="PATRIC" id="fig|883078.3.peg.627"/>
<dbReference type="CDD" id="cd00130">
    <property type="entry name" value="PAS"/>
    <property type="match status" value="4"/>
</dbReference>
<dbReference type="SMART" id="SM00387">
    <property type="entry name" value="HATPase_c"/>
    <property type="match status" value="1"/>
</dbReference>
<dbReference type="Pfam" id="PF00989">
    <property type="entry name" value="PAS"/>
    <property type="match status" value="1"/>
</dbReference>
<keyword evidence="7" id="KW-0175">Coiled coil</keyword>
<name>K8PIZ7_9BRAD</name>
<sequence length="1101" mass="120898">MSSGANQPVSALTPKSYRPMAAEPGPMVLSAILAGSPDAIWCWRTDGIITQWNPAAERLLGFETSEIAGQSLLELVTQAERSVAESMIERVSAGQSYGSFETVSVGKDGRTLAVELTVVPLRDEKGLIVGGATFCRDISERKSAAESLSRTVRELGTLFHLTERLQAARSAQEVYEAALEAITDALECERASILLFDSASVMRFVAWKGLSEQYRKAVDGHSPWTPETTDAVPIFVTDIRNTNNPDTLKRVIEGEGIRGLAFIPLVRHGQLIGKFMTYYRCPHQFSERETRLASTIARQLSLSLDRIITEERLRESELRFRLMSEHAPVMIWMSDAAGKCLHLNRLLRSFWGVEEAAIPYFDWSSTIHPKDAQMVGDQVAAAFAKRVPVKLKGRYRSAKGEYRVLETVAHPRFGASGEFLGMIGVNVDITQREAAEAERRRAEEELQATNIALRENEERLRLATANADIGFWDVDEINQVLHWPPLVKAMFGISPDRPVSMMDFYSGLHPEDREFVSAAYAAAADPDKRALYDVEYRTVGKEDGRVRWVAAKGRGLFNSDGYCVRVTGTAIDITARKADEAKLKELNETLERRISEVLAERKVLADIVEGTDAFVQVVDLEFRWLAINKAAANEFERLFGVRPQAQQCMLDLLAHLPAEREVVRAVWARALSGEEFTEIAAFGDRAGERRHYEMKYNTLRNSDGERIGAYQFVYDVTERIREQERLARAEEQLRQAQKMEAMGQLTGGVAHDFNNLLTPIVGALDALQRRGLGGDREQRLIAGAMQSAERAKTLVQRLLAFARRQPLQAKPVHVGDLIHGMGELIVSTCGPQVKVSIEIEQNLPAARIDEIQLEMALLNLAVNARDAMPDGGTLRIIADAQQVDAGNRANLNAGRYVRISVADSGVGMDESVKTRAVEPFFSTKGIGKGTGLGLSMAHGLASQLGGALTIQSRLGLGTNIEIWLPSTDQPVQSDSQYQVSRVSGGPIGTALLVDDEPLVRAAAADMLADIGYTVIEAASAEEAIRLIGGGLKPQLLVTDHLMTGMNGTDLARRVLSELPGTQVLLVSGYAESEGVAPDLPRMVKPFSTRDLAAKLANLSAG</sequence>
<dbReference type="InterPro" id="IPR001789">
    <property type="entry name" value="Sig_transdc_resp-reg_receiver"/>
</dbReference>
<dbReference type="InterPro" id="IPR004358">
    <property type="entry name" value="Sig_transdc_His_kin-like_C"/>
</dbReference>
<dbReference type="Gene3D" id="2.10.70.100">
    <property type="match status" value="1"/>
</dbReference>
<dbReference type="Proteomes" id="UP000001096">
    <property type="component" value="Unassembled WGS sequence"/>
</dbReference>
<dbReference type="InterPro" id="IPR003661">
    <property type="entry name" value="HisK_dim/P_dom"/>
</dbReference>
<gene>
    <name evidence="12" type="ORF">HMPREF9695_00608</name>
</gene>
<dbReference type="SUPFAM" id="SSF55785">
    <property type="entry name" value="PYP-like sensor domain (PAS domain)"/>
    <property type="match status" value="4"/>
</dbReference>
<dbReference type="Gene3D" id="3.30.565.10">
    <property type="entry name" value="Histidine kinase-like ATPase, C-terminal domain"/>
    <property type="match status" value="1"/>
</dbReference>
<dbReference type="SMART" id="SM00086">
    <property type="entry name" value="PAC"/>
    <property type="match status" value="4"/>
</dbReference>
<feature type="domain" description="PAC" evidence="11">
    <location>
        <begin position="389"/>
        <end position="441"/>
    </location>
</feature>
<dbReference type="AlphaFoldDB" id="K8PIZ7"/>
<organism evidence="12 13">
    <name type="scientific">Afipia broomeae ATCC 49717</name>
    <dbReference type="NCBI Taxonomy" id="883078"/>
    <lineage>
        <taxon>Bacteria</taxon>
        <taxon>Pseudomonadati</taxon>
        <taxon>Pseudomonadota</taxon>
        <taxon>Alphaproteobacteria</taxon>
        <taxon>Hyphomicrobiales</taxon>
        <taxon>Nitrobacteraceae</taxon>
        <taxon>Afipia</taxon>
    </lineage>
</organism>
<dbReference type="Pfam" id="PF02518">
    <property type="entry name" value="HATPase_c"/>
    <property type="match status" value="1"/>
</dbReference>
<dbReference type="InterPro" id="IPR029016">
    <property type="entry name" value="GAF-like_dom_sf"/>
</dbReference>
<dbReference type="EMBL" id="AGWX01000001">
    <property type="protein sequence ID" value="EKS41516.1"/>
    <property type="molecule type" value="Genomic_DNA"/>
</dbReference>
<dbReference type="Pfam" id="PF13185">
    <property type="entry name" value="GAF_2"/>
    <property type="match status" value="1"/>
</dbReference>
<dbReference type="Gene3D" id="1.10.287.130">
    <property type="match status" value="1"/>
</dbReference>
<dbReference type="GO" id="GO:0000155">
    <property type="term" value="F:phosphorelay sensor kinase activity"/>
    <property type="evidence" value="ECO:0007669"/>
    <property type="project" value="InterPro"/>
</dbReference>
<reference evidence="12 13" key="1">
    <citation type="submission" date="2012-04" db="EMBL/GenBank/DDBJ databases">
        <title>The Genome Sequence of Afipia broomeae ATCC 49717.</title>
        <authorList>
            <consortium name="The Broad Institute Genome Sequencing Platform"/>
            <person name="Earl A."/>
            <person name="Ward D."/>
            <person name="Feldgarden M."/>
            <person name="Gevers D."/>
            <person name="Huys G."/>
            <person name="Walker B."/>
            <person name="Young S.K."/>
            <person name="Zeng Q."/>
            <person name="Gargeya S."/>
            <person name="Fitzgerald M."/>
            <person name="Haas B."/>
            <person name="Abouelleil A."/>
            <person name="Alvarado L."/>
            <person name="Arachchi H.M."/>
            <person name="Berlin A."/>
            <person name="Chapman S.B."/>
            <person name="Goldberg J."/>
            <person name="Griggs A."/>
            <person name="Gujja S."/>
            <person name="Hansen M."/>
            <person name="Howarth C."/>
            <person name="Imamovic A."/>
            <person name="Larimer J."/>
            <person name="McCowen C."/>
            <person name="Montmayeur A."/>
            <person name="Murphy C."/>
            <person name="Neiman D."/>
            <person name="Pearson M."/>
            <person name="Priest M."/>
            <person name="Roberts A."/>
            <person name="Saif S."/>
            <person name="Shea T."/>
            <person name="Sisk P."/>
            <person name="Sykes S."/>
            <person name="Wortman J."/>
            <person name="Nusbaum C."/>
            <person name="Birren B."/>
        </authorList>
    </citation>
    <scope>NUCLEOTIDE SEQUENCE [LARGE SCALE GENOMIC DNA]</scope>
    <source>
        <strain evidence="12 13">ATCC 49717</strain>
    </source>
</reference>
<comment type="caution">
    <text evidence="12">The sequence shown here is derived from an EMBL/GenBank/DDBJ whole genome shotgun (WGS) entry which is preliminary data.</text>
</comment>
<dbReference type="PANTHER" id="PTHR43304:SF1">
    <property type="entry name" value="PAC DOMAIN-CONTAINING PROTEIN"/>
    <property type="match status" value="1"/>
</dbReference>
<dbReference type="PROSITE" id="PS50113">
    <property type="entry name" value="PAC"/>
    <property type="match status" value="4"/>
</dbReference>
<dbReference type="InterPro" id="IPR052162">
    <property type="entry name" value="Sensor_kinase/Photoreceptor"/>
</dbReference>
<dbReference type="SUPFAM" id="SSF47384">
    <property type="entry name" value="Homodimeric domain of signal transducing histidine kinase"/>
    <property type="match status" value="1"/>
</dbReference>
<dbReference type="PANTHER" id="PTHR43304">
    <property type="entry name" value="PHYTOCHROME-LIKE PROTEIN CPH1"/>
    <property type="match status" value="1"/>
</dbReference>
<dbReference type="NCBIfam" id="TIGR00229">
    <property type="entry name" value="sensory_box"/>
    <property type="match status" value="4"/>
</dbReference>
<dbReference type="Pfam" id="PF00072">
    <property type="entry name" value="Response_reg"/>
    <property type="match status" value="1"/>
</dbReference>
<evidence type="ECO:0000256" key="3">
    <source>
        <dbReference type="ARBA" id="ARBA00022553"/>
    </source>
</evidence>
<dbReference type="PROSITE" id="PS50110">
    <property type="entry name" value="RESPONSE_REGULATORY"/>
    <property type="match status" value="1"/>
</dbReference>
<feature type="coiled-coil region" evidence="7">
    <location>
        <begin position="425"/>
        <end position="459"/>
    </location>
</feature>
<evidence type="ECO:0000313" key="13">
    <source>
        <dbReference type="Proteomes" id="UP000001096"/>
    </source>
</evidence>
<feature type="domain" description="Response regulatory" evidence="9">
    <location>
        <begin position="989"/>
        <end position="1099"/>
    </location>
</feature>
<evidence type="ECO:0000256" key="6">
    <source>
        <dbReference type="PROSITE-ProRule" id="PRU00169"/>
    </source>
</evidence>
<dbReference type="SMART" id="SM00448">
    <property type="entry name" value="REC"/>
    <property type="match status" value="1"/>
</dbReference>
<dbReference type="Pfam" id="PF08447">
    <property type="entry name" value="PAS_3"/>
    <property type="match status" value="2"/>
</dbReference>
<feature type="domain" description="PAC" evidence="11">
    <location>
        <begin position="675"/>
        <end position="728"/>
    </location>
</feature>
<evidence type="ECO:0000256" key="1">
    <source>
        <dbReference type="ARBA" id="ARBA00000085"/>
    </source>
</evidence>
<dbReference type="InterPro" id="IPR000014">
    <property type="entry name" value="PAS"/>
</dbReference>
<evidence type="ECO:0000256" key="4">
    <source>
        <dbReference type="ARBA" id="ARBA00022679"/>
    </source>
</evidence>
<dbReference type="InterPro" id="IPR011006">
    <property type="entry name" value="CheY-like_superfamily"/>
</dbReference>
<dbReference type="EC" id="2.7.13.3" evidence="2"/>
<evidence type="ECO:0000259" key="8">
    <source>
        <dbReference type="PROSITE" id="PS50109"/>
    </source>
</evidence>
<dbReference type="InterPro" id="IPR001610">
    <property type="entry name" value="PAC"/>
</dbReference>
<dbReference type="InterPro" id="IPR013656">
    <property type="entry name" value="PAS_4"/>
</dbReference>
<dbReference type="InterPro" id="IPR036097">
    <property type="entry name" value="HisK_dim/P_sf"/>
</dbReference>
<feature type="domain" description="PAC" evidence="11">
    <location>
        <begin position="532"/>
        <end position="585"/>
    </location>
</feature>
<dbReference type="SMART" id="SM00388">
    <property type="entry name" value="HisKA"/>
    <property type="match status" value="1"/>
</dbReference>
<dbReference type="Pfam" id="PF08448">
    <property type="entry name" value="PAS_4"/>
    <property type="match status" value="1"/>
</dbReference>
<evidence type="ECO:0000259" key="9">
    <source>
        <dbReference type="PROSITE" id="PS50110"/>
    </source>
</evidence>
<dbReference type="SMART" id="SM00065">
    <property type="entry name" value="GAF"/>
    <property type="match status" value="1"/>
</dbReference>
<evidence type="ECO:0000313" key="12">
    <source>
        <dbReference type="EMBL" id="EKS41516.1"/>
    </source>
</evidence>
<dbReference type="Gene3D" id="3.30.450.40">
    <property type="match status" value="1"/>
</dbReference>
<dbReference type="InterPro" id="IPR013655">
    <property type="entry name" value="PAS_fold_3"/>
</dbReference>
<keyword evidence="3 6" id="KW-0597">Phosphoprotein</keyword>
<dbReference type="eggNOG" id="COG4191">
    <property type="taxonomic scope" value="Bacteria"/>
</dbReference>
<keyword evidence="13" id="KW-1185">Reference proteome</keyword>
<feature type="modified residue" description="4-aspartylphosphate" evidence="6">
    <location>
        <position position="1039"/>
    </location>
</feature>
<dbReference type="Gene3D" id="3.40.50.2300">
    <property type="match status" value="1"/>
</dbReference>
<dbReference type="GO" id="GO:0006355">
    <property type="term" value="P:regulation of DNA-templated transcription"/>
    <property type="evidence" value="ECO:0007669"/>
    <property type="project" value="InterPro"/>
</dbReference>
<evidence type="ECO:0000259" key="11">
    <source>
        <dbReference type="PROSITE" id="PS50113"/>
    </source>
</evidence>
<dbReference type="eggNOG" id="COG2203">
    <property type="taxonomic scope" value="Bacteria"/>
</dbReference>
<dbReference type="SMART" id="SM00091">
    <property type="entry name" value="PAS"/>
    <property type="match status" value="4"/>
</dbReference>
<dbReference type="Pfam" id="PF00512">
    <property type="entry name" value="HisKA"/>
    <property type="match status" value="1"/>
</dbReference>
<dbReference type="InterPro" id="IPR000700">
    <property type="entry name" value="PAS-assoc_C"/>
</dbReference>
<dbReference type="InterPro" id="IPR036890">
    <property type="entry name" value="HATPase_C_sf"/>
</dbReference>
<protein>
    <recommendedName>
        <fullName evidence="2">histidine kinase</fullName>
        <ecNumber evidence="2">2.7.13.3</ecNumber>
    </recommendedName>
</protein>
<dbReference type="InterPro" id="IPR005467">
    <property type="entry name" value="His_kinase_dom"/>
</dbReference>
<evidence type="ECO:0000259" key="10">
    <source>
        <dbReference type="PROSITE" id="PS50112"/>
    </source>
</evidence>
<feature type="domain" description="PAS" evidence="10">
    <location>
        <begin position="456"/>
        <end position="527"/>
    </location>
</feature>
<dbReference type="InterPro" id="IPR003018">
    <property type="entry name" value="GAF"/>
</dbReference>
<feature type="domain" description="PAC" evidence="11">
    <location>
        <begin position="98"/>
        <end position="150"/>
    </location>
</feature>
<feature type="domain" description="Histidine kinase" evidence="8">
    <location>
        <begin position="748"/>
        <end position="968"/>
    </location>
</feature>
<dbReference type="PROSITE" id="PS50109">
    <property type="entry name" value="HIS_KIN"/>
    <property type="match status" value="1"/>
</dbReference>
<dbReference type="SUPFAM" id="SSF52172">
    <property type="entry name" value="CheY-like"/>
    <property type="match status" value="1"/>
</dbReference>
<keyword evidence="5" id="KW-0418">Kinase</keyword>
<proteinExistence type="predicted"/>
<comment type="catalytic activity">
    <reaction evidence="1">
        <text>ATP + protein L-histidine = ADP + protein N-phospho-L-histidine.</text>
        <dbReference type="EC" id="2.7.13.3"/>
    </reaction>
</comment>
<dbReference type="HOGENOM" id="CLU_000445_114_51_5"/>
<dbReference type="InterPro" id="IPR013767">
    <property type="entry name" value="PAS_fold"/>
</dbReference>
<dbReference type="SUPFAM" id="SSF55874">
    <property type="entry name" value="ATPase domain of HSP90 chaperone/DNA topoisomerase II/histidine kinase"/>
    <property type="match status" value="1"/>
</dbReference>
<accession>K8PIZ7</accession>
<evidence type="ECO:0000256" key="2">
    <source>
        <dbReference type="ARBA" id="ARBA00012438"/>
    </source>
</evidence>
<dbReference type="CDD" id="cd00082">
    <property type="entry name" value="HisKA"/>
    <property type="match status" value="1"/>
</dbReference>
<dbReference type="Gene3D" id="3.30.450.20">
    <property type="entry name" value="PAS domain"/>
    <property type="match status" value="4"/>
</dbReference>
<evidence type="ECO:0000256" key="7">
    <source>
        <dbReference type="SAM" id="Coils"/>
    </source>
</evidence>
<dbReference type="PROSITE" id="PS50112">
    <property type="entry name" value="PAS"/>
    <property type="match status" value="2"/>
</dbReference>